<gene>
    <name evidence="2" type="ORF">C7M84_015904</name>
</gene>
<reference evidence="2 3" key="1">
    <citation type="submission" date="2018-04" db="EMBL/GenBank/DDBJ databases">
        <authorList>
            <person name="Zhang X."/>
            <person name="Yuan J."/>
            <person name="Li F."/>
            <person name="Xiang J."/>
        </authorList>
    </citation>
    <scope>NUCLEOTIDE SEQUENCE [LARGE SCALE GENOMIC DNA]</scope>
    <source>
        <tissue evidence="2">Muscle</tissue>
    </source>
</reference>
<dbReference type="AlphaFoldDB" id="A0A3R7M3D1"/>
<evidence type="ECO:0000313" key="2">
    <source>
        <dbReference type="EMBL" id="ROT66136.1"/>
    </source>
</evidence>
<dbReference type="EMBL" id="QCYY01002990">
    <property type="protein sequence ID" value="ROT66136.1"/>
    <property type="molecule type" value="Genomic_DNA"/>
</dbReference>
<organism evidence="2 3">
    <name type="scientific">Penaeus vannamei</name>
    <name type="common">Whiteleg shrimp</name>
    <name type="synonym">Litopenaeus vannamei</name>
    <dbReference type="NCBI Taxonomy" id="6689"/>
    <lineage>
        <taxon>Eukaryota</taxon>
        <taxon>Metazoa</taxon>
        <taxon>Ecdysozoa</taxon>
        <taxon>Arthropoda</taxon>
        <taxon>Crustacea</taxon>
        <taxon>Multicrustacea</taxon>
        <taxon>Malacostraca</taxon>
        <taxon>Eumalacostraca</taxon>
        <taxon>Eucarida</taxon>
        <taxon>Decapoda</taxon>
        <taxon>Dendrobranchiata</taxon>
        <taxon>Penaeoidea</taxon>
        <taxon>Penaeidae</taxon>
        <taxon>Penaeus</taxon>
    </lineage>
</organism>
<name>A0A3R7M3D1_PENVA</name>
<comment type="caution">
    <text evidence="2">The sequence shown here is derived from an EMBL/GenBank/DDBJ whole genome shotgun (WGS) entry which is preliminary data.</text>
</comment>
<evidence type="ECO:0000313" key="3">
    <source>
        <dbReference type="Proteomes" id="UP000283509"/>
    </source>
</evidence>
<sequence length="606" mass="65415">MEFHGVTKMQIPHNPRIWTEPGLFFSFPLFPWSPFSSPFYLLPIFFRYLSSRHLYFLSLSPFLFLLSLVLSPSNSLQLSSIYLLLPFLLFPSSPSRSFSLTSPSIYFPVPPQLPSSILFSHLFSPPLPSIFFPSSYSLFRFPSPPVPSLAISLSSHHLSSRHFFLPFPSISLISLSPLRRPSSVHGLYVKEITEGRSVFGLFSPTSELRLILRQDHFVNGQVKLTCSSTISHVYQEYSHVAITMTGFKTVAPSQKLYGKASGGGEQTRVKAQLTCRKLAPSSLPPLSSSAGNSCPPLSSSAGNSVLSLLFCRKLCLLSPLLQETRALLTPSSLLSAGNSLLSPLLQENSSPLLQALSSSAGNSPPLSSSAGNSCPPLSSSAGNSSSLLFCRKLMSSSLLFCRKLMSSSLSSAGNSCPPLSSSAGNSCPPLSSSAGNSRPPHSLLSPLLQETLLSPLLSLLPHVLFSLLSSAGHSRFLFCRTFTPSSLLFCRKLTPSSLLSHRLHVGRQLIPGHHIRHTPDGEVVLRQRPSSGQDISLQDSSAGGTLCPIKTSFSFLPGRCVCHALASLYRLGRGSPSPVPLTPRWRLLPRAGPGGLPRGGILFHGI</sequence>
<dbReference type="OrthoDB" id="196393at2759"/>
<accession>A0A3R7M3D1</accession>
<protein>
    <submittedName>
        <fullName evidence="2">Uncharacterized protein</fullName>
    </submittedName>
</protein>
<keyword evidence="1" id="KW-0472">Membrane</keyword>
<keyword evidence="3" id="KW-1185">Reference proteome</keyword>
<keyword evidence="1" id="KW-1133">Transmembrane helix</keyword>
<reference evidence="2 3" key="2">
    <citation type="submission" date="2019-01" db="EMBL/GenBank/DDBJ databases">
        <title>The decoding of complex shrimp genome reveals the adaptation for benthos swimmer, frequently molting mechanism and breeding impact on genome.</title>
        <authorList>
            <person name="Sun Y."/>
            <person name="Gao Y."/>
            <person name="Yu Y."/>
        </authorList>
    </citation>
    <scope>NUCLEOTIDE SEQUENCE [LARGE SCALE GENOMIC DNA]</scope>
    <source>
        <tissue evidence="2">Muscle</tissue>
    </source>
</reference>
<keyword evidence="1" id="KW-0812">Transmembrane</keyword>
<feature type="transmembrane region" description="Helical" evidence="1">
    <location>
        <begin position="54"/>
        <end position="70"/>
    </location>
</feature>
<dbReference type="Proteomes" id="UP000283509">
    <property type="component" value="Unassembled WGS sequence"/>
</dbReference>
<proteinExistence type="predicted"/>
<evidence type="ECO:0000256" key="1">
    <source>
        <dbReference type="SAM" id="Phobius"/>
    </source>
</evidence>
<feature type="transmembrane region" description="Helical" evidence="1">
    <location>
        <begin position="23"/>
        <end position="42"/>
    </location>
</feature>